<keyword evidence="2" id="KW-1185">Reference proteome</keyword>
<protein>
    <submittedName>
        <fullName evidence="1">NAD-dependent malic enzyme</fullName>
    </submittedName>
</protein>
<gene>
    <name evidence="1" type="ORF">BcabD6B2_01620</name>
</gene>
<reference evidence="1 2" key="1">
    <citation type="submission" date="2021-06" db="EMBL/GenBank/DDBJ databases">
        <title>Genome sequence of Babesia caballi.</title>
        <authorList>
            <person name="Yamagishi J."/>
            <person name="Kidaka T."/>
            <person name="Ochi A."/>
        </authorList>
    </citation>
    <scope>NUCLEOTIDE SEQUENCE [LARGE SCALE GENOMIC DNA]</scope>
    <source>
        <strain evidence="1">USDA-D6B2</strain>
    </source>
</reference>
<sequence>MIIINILNTVSPAESRRRRCQHRPQRPPLTDPYPCCGRCHAVRSSGTGCSAGGAAAARNASRRARPAGERTARHTLLLTVDLGLQVGVTNEVHNPALRLKSAHVHLLCDEVEVDGLVDAAVSLEDDVATKLLDLELERVQKDVKVARLLYLSNVLLRVLEVKVHEQRAHQGGERVRVLGLPVGDGSADDLEVVLAIPVDDGVDGVIAQQVRRHQMDHRHVAVVHEVLLDVRPLVALDPLDLHLRQRDVVLENVKERPVQQPAPFQHELLAILPELLVVEDLSEAQNALDGCPRQAPQNSPVAPRLVRDGVAVEGVLGQVLQVVHEPLLALTPIPLVGVQLGQGEDRPLGIQVDLELRDTLRRQPLLHRREPNALSRGGNAMGLVPLVDGQGILKRLDARKQRRFRALELLLTQPMRFQLARYVSADGGDFVGVHALLFQPVQNVKEHLDVQKRRDAAGYVVGRVALEIDTHPELRCVEAALGCASYAPAVRKR</sequence>
<proteinExistence type="predicted"/>
<comment type="caution">
    <text evidence="1">The sequence shown here is derived from an EMBL/GenBank/DDBJ whole genome shotgun (WGS) entry which is preliminary data.</text>
</comment>
<name>A0AAV4LL29_BABCB</name>
<dbReference type="EMBL" id="BPLF01000001">
    <property type="protein sequence ID" value="GIX60727.1"/>
    <property type="molecule type" value="Genomic_DNA"/>
</dbReference>
<dbReference type="Proteomes" id="UP001497744">
    <property type="component" value="Unassembled WGS sequence"/>
</dbReference>
<dbReference type="AlphaFoldDB" id="A0AAV4LL29"/>
<dbReference type="GeneID" id="94192210"/>
<evidence type="ECO:0000313" key="2">
    <source>
        <dbReference type="Proteomes" id="UP001497744"/>
    </source>
</evidence>
<organism evidence="1 2">
    <name type="scientific">Babesia caballi</name>
    <dbReference type="NCBI Taxonomy" id="5871"/>
    <lineage>
        <taxon>Eukaryota</taxon>
        <taxon>Sar</taxon>
        <taxon>Alveolata</taxon>
        <taxon>Apicomplexa</taxon>
        <taxon>Aconoidasida</taxon>
        <taxon>Piroplasmida</taxon>
        <taxon>Babesiidae</taxon>
        <taxon>Babesia</taxon>
    </lineage>
</organism>
<evidence type="ECO:0000313" key="1">
    <source>
        <dbReference type="EMBL" id="GIX60727.1"/>
    </source>
</evidence>
<dbReference type="RefSeq" id="XP_067712798.1">
    <property type="nucleotide sequence ID" value="XM_067856697.1"/>
</dbReference>
<accession>A0AAV4LL29</accession>